<name>A0AAE0AR16_9ROSI</name>
<organism evidence="1 2">
    <name type="scientific">Dipteronia sinensis</name>
    <dbReference type="NCBI Taxonomy" id="43782"/>
    <lineage>
        <taxon>Eukaryota</taxon>
        <taxon>Viridiplantae</taxon>
        <taxon>Streptophyta</taxon>
        <taxon>Embryophyta</taxon>
        <taxon>Tracheophyta</taxon>
        <taxon>Spermatophyta</taxon>
        <taxon>Magnoliopsida</taxon>
        <taxon>eudicotyledons</taxon>
        <taxon>Gunneridae</taxon>
        <taxon>Pentapetalae</taxon>
        <taxon>rosids</taxon>
        <taxon>malvids</taxon>
        <taxon>Sapindales</taxon>
        <taxon>Sapindaceae</taxon>
        <taxon>Hippocastanoideae</taxon>
        <taxon>Acereae</taxon>
        <taxon>Dipteronia</taxon>
    </lineage>
</organism>
<comment type="caution">
    <text evidence="1">The sequence shown here is derived from an EMBL/GenBank/DDBJ whole genome shotgun (WGS) entry which is preliminary data.</text>
</comment>
<dbReference type="EMBL" id="JANJYJ010000003">
    <property type="protein sequence ID" value="KAK3222468.1"/>
    <property type="molecule type" value="Genomic_DNA"/>
</dbReference>
<dbReference type="AlphaFoldDB" id="A0AAE0AR16"/>
<reference evidence="1" key="1">
    <citation type="journal article" date="2023" name="Plant J.">
        <title>Genome sequences and population genomics provide insights into the demographic history, inbreeding, and mutation load of two 'living fossil' tree species of Dipteronia.</title>
        <authorList>
            <person name="Feng Y."/>
            <person name="Comes H.P."/>
            <person name="Chen J."/>
            <person name="Zhu S."/>
            <person name="Lu R."/>
            <person name="Zhang X."/>
            <person name="Li P."/>
            <person name="Qiu J."/>
            <person name="Olsen K.M."/>
            <person name="Qiu Y."/>
        </authorList>
    </citation>
    <scope>NUCLEOTIDE SEQUENCE</scope>
    <source>
        <strain evidence="1">NBL</strain>
    </source>
</reference>
<evidence type="ECO:0000313" key="2">
    <source>
        <dbReference type="Proteomes" id="UP001281410"/>
    </source>
</evidence>
<proteinExistence type="predicted"/>
<accession>A0AAE0AR16</accession>
<keyword evidence="2" id="KW-1185">Reference proteome</keyword>
<evidence type="ECO:0000313" key="1">
    <source>
        <dbReference type="EMBL" id="KAK3222468.1"/>
    </source>
</evidence>
<dbReference type="Proteomes" id="UP001281410">
    <property type="component" value="Unassembled WGS sequence"/>
</dbReference>
<protein>
    <submittedName>
        <fullName evidence="1">Uncharacterized protein</fullName>
    </submittedName>
</protein>
<gene>
    <name evidence="1" type="ORF">Dsin_009493</name>
</gene>
<sequence length="123" mass="14079">MNCSLYRLLSLFSVKLETYPPDMKLRKLSTPDTSYADNVKSNTQHVPYSEYMPSVWQKIPSKLQGLTREGIRLEPTTSWGRFEGHTTRSTTLSSRFAYQHAFSMKNRNTSFSIVLGLLLLGLL</sequence>